<sequence length="111" mass="12622">MLVCDESVSTKSNEEGVQLKDLLSSSSVVDKNNSAILQQTESGLLAVVQMKQQKDVMAELVSRQANILRVQEQQMGQLMEQQARRQQMVEINMKQQQERINALLQVPYIFV</sequence>
<comment type="caution">
    <text evidence="1">The sequence shown here is derived from an EMBL/GenBank/DDBJ whole genome shotgun (WGS) entry which is preliminary data.</text>
</comment>
<evidence type="ECO:0000313" key="1">
    <source>
        <dbReference type="EMBL" id="RZF31995.1"/>
    </source>
</evidence>
<organism evidence="1 2">
    <name type="scientific">Laodelphax striatellus</name>
    <name type="common">Small brown planthopper</name>
    <name type="synonym">Delphax striatella</name>
    <dbReference type="NCBI Taxonomy" id="195883"/>
    <lineage>
        <taxon>Eukaryota</taxon>
        <taxon>Metazoa</taxon>
        <taxon>Ecdysozoa</taxon>
        <taxon>Arthropoda</taxon>
        <taxon>Hexapoda</taxon>
        <taxon>Insecta</taxon>
        <taxon>Pterygota</taxon>
        <taxon>Neoptera</taxon>
        <taxon>Paraneoptera</taxon>
        <taxon>Hemiptera</taxon>
        <taxon>Auchenorrhyncha</taxon>
        <taxon>Fulgoroidea</taxon>
        <taxon>Delphacidae</taxon>
        <taxon>Criomorphinae</taxon>
        <taxon>Laodelphax</taxon>
    </lineage>
</organism>
<evidence type="ECO:0000313" key="2">
    <source>
        <dbReference type="Proteomes" id="UP000291343"/>
    </source>
</evidence>
<proteinExistence type="predicted"/>
<name>A0A482WEI6_LAOST</name>
<dbReference type="AlphaFoldDB" id="A0A482WEI6"/>
<gene>
    <name evidence="1" type="ORF">LSTR_LSTR015845</name>
</gene>
<dbReference type="InParanoid" id="A0A482WEI6"/>
<dbReference type="OrthoDB" id="8195456at2759"/>
<reference evidence="1 2" key="1">
    <citation type="journal article" date="2017" name="Gigascience">
        <title>Genome sequence of the small brown planthopper, Laodelphax striatellus.</title>
        <authorList>
            <person name="Zhu J."/>
            <person name="Jiang F."/>
            <person name="Wang X."/>
            <person name="Yang P."/>
            <person name="Bao Y."/>
            <person name="Zhao W."/>
            <person name="Wang W."/>
            <person name="Lu H."/>
            <person name="Wang Q."/>
            <person name="Cui N."/>
            <person name="Li J."/>
            <person name="Chen X."/>
            <person name="Luo L."/>
            <person name="Yu J."/>
            <person name="Kang L."/>
            <person name="Cui F."/>
        </authorList>
    </citation>
    <scope>NUCLEOTIDE SEQUENCE [LARGE SCALE GENOMIC DNA]</scope>
    <source>
        <strain evidence="1">Lst14</strain>
    </source>
</reference>
<dbReference type="Proteomes" id="UP000291343">
    <property type="component" value="Unassembled WGS sequence"/>
</dbReference>
<dbReference type="EMBL" id="QKKF02037643">
    <property type="protein sequence ID" value="RZF31995.1"/>
    <property type="molecule type" value="Genomic_DNA"/>
</dbReference>
<accession>A0A482WEI6</accession>
<protein>
    <submittedName>
        <fullName evidence="1">Uncharacterized protein</fullName>
    </submittedName>
</protein>
<keyword evidence="2" id="KW-1185">Reference proteome</keyword>